<dbReference type="SMART" id="SM00382">
    <property type="entry name" value="AAA"/>
    <property type="match status" value="1"/>
</dbReference>
<keyword evidence="7" id="KW-0472">Membrane</keyword>
<feature type="compositionally biased region" description="Low complexity" evidence="8">
    <location>
        <begin position="305"/>
        <end position="314"/>
    </location>
</feature>
<dbReference type="SUPFAM" id="SSF52540">
    <property type="entry name" value="P-loop containing nucleoside triphosphate hydrolases"/>
    <property type="match status" value="1"/>
</dbReference>
<dbReference type="InterPro" id="IPR013563">
    <property type="entry name" value="Oligopep_ABC_C"/>
</dbReference>
<dbReference type="Pfam" id="PF00005">
    <property type="entry name" value="ABC_tran"/>
    <property type="match status" value="1"/>
</dbReference>
<keyword evidence="5" id="KW-0547">Nucleotide-binding</keyword>
<feature type="domain" description="ABC transporter" evidence="9">
    <location>
        <begin position="41"/>
        <end position="288"/>
    </location>
</feature>
<evidence type="ECO:0000256" key="1">
    <source>
        <dbReference type="ARBA" id="ARBA00004202"/>
    </source>
</evidence>
<dbReference type="Pfam" id="PF08352">
    <property type="entry name" value="oligo_HPY"/>
    <property type="match status" value="1"/>
</dbReference>
<feature type="region of interest" description="Disordered" evidence="8">
    <location>
        <begin position="294"/>
        <end position="314"/>
    </location>
</feature>
<evidence type="ECO:0000256" key="5">
    <source>
        <dbReference type="ARBA" id="ARBA00022741"/>
    </source>
</evidence>
<dbReference type="PROSITE" id="PS50893">
    <property type="entry name" value="ABC_TRANSPORTER_2"/>
    <property type="match status" value="1"/>
</dbReference>
<dbReference type="GO" id="GO:0005886">
    <property type="term" value="C:plasma membrane"/>
    <property type="evidence" value="ECO:0007669"/>
    <property type="project" value="UniProtKB-SubCell"/>
</dbReference>
<accession>A0A4R5DJ66</accession>
<evidence type="ECO:0000259" key="9">
    <source>
        <dbReference type="PROSITE" id="PS50893"/>
    </source>
</evidence>
<organism evidence="10 11">
    <name type="scientific">Jiangella asiatica</name>
    <dbReference type="NCBI Taxonomy" id="2530372"/>
    <lineage>
        <taxon>Bacteria</taxon>
        <taxon>Bacillati</taxon>
        <taxon>Actinomycetota</taxon>
        <taxon>Actinomycetes</taxon>
        <taxon>Jiangellales</taxon>
        <taxon>Jiangellaceae</taxon>
        <taxon>Jiangella</taxon>
    </lineage>
</organism>
<comment type="subcellular location">
    <subcellularLocation>
        <location evidence="1">Cell membrane</location>
        <topology evidence="1">Peripheral membrane protein</topology>
    </subcellularLocation>
</comment>
<dbReference type="InterPro" id="IPR027417">
    <property type="entry name" value="P-loop_NTPase"/>
</dbReference>
<keyword evidence="3" id="KW-0813">Transport</keyword>
<dbReference type="PROSITE" id="PS00211">
    <property type="entry name" value="ABC_TRANSPORTER_1"/>
    <property type="match status" value="1"/>
</dbReference>
<dbReference type="GO" id="GO:0016887">
    <property type="term" value="F:ATP hydrolysis activity"/>
    <property type="evidence" value="ECO:0007669"/>
    <property type="project" value="InterPro"/>
</dbReference>
<comment type="similarity">
    <text evidence="2">Belongs to the ABC transporter superfamily.</text>
</comment>
<evidence type="ECO:0000256" key="2">
    <source>
        <dbReference type="ARBA" id="ARBA00005417"/>
    </source>
</evidence>
<dbReference type="NCBIfam" id="TIGR01727">
    <property type="entry name" value="oligo_HPY"/>
    <property type="match status" value="1"/>
</dbReference>
<dbReference type="GO" id="GO:0005524">
    <property type="term" value="F:ATP binding"/>
    <property type="evidence" value="ECO:0007669"/>
    <property type="project" value="UniProtKB-KW"/>
</dbReference>
<evidence type="ECO:0000256" key="8">
    <source>
        <dbReference type="SAM" id="MobiDB-lite"/>
    </source>
</evidence>
<evidence type="ECO:0000256" key="7">
    <source>
        <dbReference type="ARBA" id="ARBA00023136"/>
    </source>
</evidence>
<evidence type="ECO:0000256" key="6">
    <source>
        <dbReference type="ARBA" id="ARBA00022840"/>
    </source>
</evidence>
<dbReference type="InterPro" id="IPR050388">
    <property type="entry name" value="ABC_Ni/Peptide_Import"/>
</dbReference>
<dbReference type="InterPro" id="IPR003593">
    <property type="entry name" value="AAA+_ATPase"/>
</dbReference>
<dbReference type="InParanoid" id="A0A4R5DJ66"/>
<evidence type="ECO:0000313" key="10">
    <source>
        <dbReference type="EMBL" id="TDE14146.1"/>
    </source>
</evidence>
<dbReference type="AlphaFoldDB" id="A0A4R5DJ66"/>
<evidence type="ECO:0000313" key="11">
    <source>
        <dbReference type="Proteomes" id="UP000294739"/>
    </source>
</evidence>
<feature type="compositionally biased region" description="Basic residues" evidence="8">
    <location>
        <begin position="1"/>
        <end position="10"/>
    </location>
</feature>
<proteinExistence type="inferred from homology"/>
<keyword evidence="6 10" id="KW-0067">ATP-binding</keyword>
<dbReference type="GO" id="GO:0015833">
    <property type="term" value="P:peptide transport"/>
    <property type="evidence" value="ECO:0007669"/>
    <property type="project" value="InterPro"/>
</dbReference>
<feature type="region of interest" description="Disordered" evidence="8">
    <location>
        <begin position="1"/>
        <end position="31"/>
    </location>
</feature>
<dbReference type="PANTHER" id="PTHR43297">
    <property type="entry name" value="OLIGOPEPTIDE TRANSPORT ATP-BINDING PROTEIN APPD"/>
    <property type="match status" value="1"/>
</dbReference>
<dbReference type="EMBL" id="SMKZ01000004">
    <property type="protein sequence ID" value="TDE14146.1"/>
    <property type="molecule type" value="Genomic_DNA"/>
</dbReference>
<dbReference type="FunFam" id="3.40.50.300:FF:000016">
    <property type="entry name" value="Oligopeptide ABC transporter ATP-binding component"/>
    <property type="match status" value="1"/>
</dbReference>
<keyword evidence="11" id="KW-1185">Reference proteome</keyword>
<protein>
    <submittedName>
        <fullName evidence="10">ABC transporter ATP-binding protein</fullName>
    </submittedName>
</protein>
<name>A0A4R5DJ66_9ACTN</name>
<comment type="caution">
    <text evidence="10">The sequence shown here is derived from an EMBL/GenBank/DDBJ whole genome shotgun (WGS) entry which is preliminary data.</text>
</comment>
<dbReference type="InterPro" id="IPR003439">
    <property type="entry name" value="ABC_transporter-like_ATP-bd"/>
</dbReference>
<dbReference type="Proteomes" id="UP000294739">
    <property type="component" value="Unassembled WGS sequence"/>
</dbReference>
<dbReference type="OrthoDB" id="3508321at2"/>
<gene>
    <name evidence="10" type="ORF">E1269_04935</name>
</gene>
<reference evidence="10 11" key="1">
    <citation type="submission" date="2019-03" db="EMBL/GenBank/DDBJ databases">
        <title>Draft genome sequences of novel Actinobacteria.</title>
        <authorList>
            <person name="Sahin N."/>
            <person name="Ay H."/>
            <person name="Saygin H."/>
        </authorList>
    </citation>
    <scope>NUCLEOTIDE SEQUENCE [LARGE SCALE GENOMIC DNA]</scope>
    <source>
        <strain evidence="10 11">5K138</strain>
    </source>
</reference>
<sequence>MVHPAARHRDRAGGAGVHAVRAGHRGRAEPEAEGASVVSVLAISDLTVTYRTAGGDVPAVRGIDLSLGAGQKLGLAGESGCGKSTMALALLRLLPKTARMTGSIMFDGEDVLTMSWGRLRAVRWAGASIVFQGAMHSLNAVQRIGSQIAEPILLHSKVGEAAARRRVGELLEHVGLPARRADAYPHELSGGQRQRVMIAMALACDPSLIIADEPTTALDVMIQAQILKLIESLVAENGISLVMISHDLSVLADTCDRLAIMYAGRIVEEGPAAEVFRAARHPYGAALAAAFPTIGDPSSRRSPRGLAGDPPDPADLPAGCTFHPRCPVRLDYCDRIDPQLWPAGDGARAACVHVLPDQGLSLVQKEPA</sequence>
<dbReference type="CDD" id="cd03257">
    <property type="entry name" value="ABC_NikE_OppD_transporters"/>
    <property type="match status" value="1"/>
</dbReference>
<dbReference type="InterPro" id="IPR017871">
    <property type="entry name" value="ABC_transporter-like_CS"/>
</dbReference>
<dbReference type="PANTHER" id="PTHR43297:SF2">
    <property type="entry name" value="DIPEPTIDE TRANSPORT ATP-BINDING PROTEIN DPPD"/>
    <property type="match status" value="1"/>
</dbReference>
<keyword evidence="4" id="KW-1003">Cell membrane</keyword>
<evidence type="ECO:0000256" key="3">
    <source>
        <dbReference type="ARBA" id="ARBA00022448"/>
    </source>
</evidence>
<evidence type="ECO:0000256" key="4">
    <source>
        <dbReference type="ARBA" id="ARBA00022475"/>
    </source>
</evidence>
<dbReference type="Gene3D" id="3.40.50.300">
    <property type="entry name" value="P-loop containing nucleotide triphosphate hydrolases"/>
    <property type="match status" value="1"/>
</dbReference>